<sequence length="412" mass="46824">MLDKKILYVQHSGANGGAPMSLFYLLEFVRKEYDIVVYFITDGPAVEFYRKAGIQCKINTALGKLPHCTIENQSLNPLSAKFYHNIKVYVRHYMKLLPSYYEMKKIIAFERPDIVHLNSSVLIAEGLATKSMGVPLVWHMRDFLEYGNFKLRYRVFRKIISSCADVVIALCDSELNRVKPEKRGVVIPNFVNFDKFNPEKVEPVNLRKKLGIAEKSKIIAMLGWNTPAKGALTLLKAFANIKDMHPEAVLVLFGEGERIADQSRLRNVLRILTGKKNLRLQIQEIIDRNGLQERVFFPGVIFDIANYIAEVDIIAAPFTEPHFARPILEAGAMKKLIITSDIDGTREMVLNGEAGFLAATNDEADWARKLNIALGDSHADKIGLMYQNTRQTYNADINAEKTIEEYRNILRI</sequence>
<protein>
    <submittedName>
        <fullName evidence="3">Glycosyltransferase</fullName>
        <ecNumber evidence="3">2.4.-.-</ecNumber>
    </submittedName>
</protein>
<gene>
    <name evidence="3" type="ORF">NP603_18800</name>
</gene>
<feature type="domain" description="Glycosyl transferase family 1" evidence="1">
    <location>
        <begin position="206"/>
        <end position="377"/>
    </location>
</feature>
<dbReference type="PANTHER" id="PTHR12526">
    <property type="entry name" value="GLYCOSYLTRANSFERASE"/>
    <property type="match status" value="1"/>
</dbReference>
<organism evidence="3 4">
    <name type="scientific">Methylomonas aurea</name>
    <dbReference type="NCBI Taxonomy" id="2952224"/>
    <lineage>
        <taxon>Bacteria</taxon>
        <taxon>Pseudomonadati</taxon>
        <taxon>Pseudomonadota</taxon>
        <taxon>Gammaproteobacteria</taxon>
        <taxon>Methylococcales</taxon>
        <taxon>Methylococcaceae</taxon>
        <taxon>Methylomonas</taxon>
    </lineage>
</organism>
<comment type="caution">
    <text evidence="3">The sequence shown here is derived from an EMBL/GenBank/DDBJ whole genome shotgun (WGS) entry which is preliminary data.</text>
</comment>
<dbReference type="Gene3D" id="3.40.50.2000">
    <property type="entry name" value="Glycogen Phosphorylase B"/>
    <property type="match status" value="2"/>
</dbReference>
<dbReference type="RefSeq" id="WP_256612395.1">
    <property type="nucleotide sequence ID" value="NZ_JANIBM010000038.1"/>
</dbReference>
<proteinExistence type="predicted"/>
<evidence type="ECO:0000313" key="3">
    <source>
        <dbReference type="EMBL" id="MCQ8183170.1"/>
    </source>
</evidence>
<dbReference type="Pfam" id="PF00534">
    <property type="entry name" value="Glycos_transf_1"/>
    <property type="match status" value="1"/>
</dbReference>
<dbReference type="InterPro" id="IPR028098">
    <property type="entry name" value="Glyco_trans_4-like_N"/>
</dbReference>
<evidence type="ECO:0000259" key="2">
    <source>
        <dbReference type="Pfam" id="PF13439"/>
    </source>
</evidence>
<feature type="domain" description="Glycosyltransferase subfamily 4-like N-terminal" evidence="2">
    <location>
        <begin position="92"/>
        <end position="194"/>
    </location>
</feature>
<dbReference type="EMBL" id="JANIBM010000038">
    <property type="protein sequence ID" value="MCQ8183170.1"/>
    <property type="molecule type" value="Genomic_DNA"/>
</dbReference>
<evidence type="ECO:0000259" key="1">
    <source>
        <dbReference type="Pfam" id="PF00534"/>
    </source>
</evidence>
<name>A0ABT1UNE4_9GAMM</name>
<keyword evidence="4" id="KW-1185">Reference proteome</keyword>
<dbReference type="EC" id="2.4.-.-" evidence="3"/>
<dbReference type="Proteomes" id="UP001524569">
    <property type="component" value="Unassembled WGS sequence"/>
</dbReference>
<dbReference type="SUPFAM" id="SSF53756">
    <property type="entry name" value="UDP-Glycosyltransferase/glycogen phosphorylase"/>
    <property type="match status" value="1"/>
</dbReference>
<dbReference type="Pfam" id="PF13439">
    <property type="entry name" value="Glyco_transf_4"/>
    <property type="match status" value="1"/>
</dbReference>
<accession>A0ABT1UNE4</accession>
<dbReference type="PANTHER" id="PTHR12526:SF627">
    <property type="entry name" value="D-RHAMNOSYLTRANSFERASE WBPZ"/>
    <property type="match status" value="1"/>
</dbReference>
<reference evidence="3 4" key="1">
    <citation type="submission" date="2022-07" db="EMBL/GenBank/DDBJ databases">
        <title>Methylomonas rivi sp. nov., Methylomonas rosea sp. nov., Methylomonas aureus sp. nov. and Methylomonas subterranea sp. nov., four novel methanotrophs isolated from a freshwater creek and the deep terrestrial subsurface.</title>
        <authorList>
            <person name="Abin C."/>
            <person name="Sankaranarayanan K."/>
            <person name="Garner C."/>
            <person name="Sindelar R."/>
            <person name="Kotary K."/>
            <person name="Garner R."/>
            <person name="Barclay S."/>
            <person name="Lawson P."/>
            <person name="Krumholz L."/>
        </authorList>
    </citation>
    <scope>NUCLEOTIDE SEQUENCE [LARGE SCALE GENOMIC DNA]</scope>
    <source>
        <strain evidence="3 4">SURF-1</strain>
    </source>
</reference>
<evidence type="ECO:0000313" key="4">
    <source>
        <dbReference type="Proteomes" id="UP001524569"/>
    </source>
</evidence>
<dbReference type="GO" id="GO:0016757">
    <property type="term" value="F:glycosyltransferase activity"/>
    <property type="evidence" value="ECO:0007669"/>
    <property type="project" value="UniProtKB-KW"/>
</dbReference>
<keyword evidence="3" id="KW-0328">Glycosyltransferase</keyword>
<dbReference type="InterPro" id="IPR001296">
    <property type="entry name" value="Glyco_trans_1"/>
</dbReference>
<keyword evidence="3" id="KW-0808">Transferase</keyword>